<evidence type="ECO:0000256" key="4">
    <source>
        <dbReference type="ARBA" id="ARBA00023115"/>
    </source>
</evidence>
<dbReference type="GO" id="GO:0006597">
    <property type="term" value="P:spermine biosynthetic process"/>
    <property type="evidence" value="ECO:0007669"/>
    <property type="project" value="TreeGrafter"/>
</dbReference>
<dbReference type="InterPro" id="IPR048283">
    <property type="entry name" value="AdoMetDC-like"/>
</dbReference>
<dbReference type="GO" id="GO:0005829">
    <property type="term" value="C:cytosol"/>
    <property type="evidence" value="ECO:0007669"/>
    <property type="project" value="TreeGrafter"/>
</dbReference>
<name>A0A1B6C136_9HEMI</name>
<protein>
    <recommendedName>
        <fullName evidence="7">S-adenosylmethionine decarboxylase proenzyme</fullName>
    </recommendedName>
</protein>
<gene>
    <name evidence="6" type="ORF">g.15662</name>
</gene>
<dbReference type="PANTHER" id="PTHR11570">
    <property type="entry name" value="S-ADENOSYLMETHIONINE DECARBOXYLASE"/>
    <property type="match status" value="1"/>
</dbReference>
<reference evidence="6" key="1">
    <citation type="submission" date="2015-12" db="EMBL/GenBank/DDBJ databases">
        <title>De novo transcriptome assembly of four potential Pierce s Disease insect vectors from Arizona vineyards.</title>
        <authorList>
            <person name="Tassone E.E."/>
        </authorList>
    </citation>
    <scope>NUCLEOTIDE SEQUENCE</scope>
</reference>
<evidence type="ECO:0000313" key="6">
    <source>
        <dbReference type="EMBL" id="JAS07208.1"/>
    </source>
</evidence>
<sequence length="160" mass="18243">MTDLDPEVMKIFTQKESSSAAEATQKSGIDQILPQMKIDDFLFEPCGYSMNGIAKNDVAQQLLGSYMTIHITPEPDFSYVSFETNIPKSSYEEVIKRVLDVFRPAKFVVTVFANKASVAVKSPKEIQQLHKFGDFQRHDVQYCDLQNYDLTFAFYSKFPS</sequence>
<dbReference type="GO" id="GO:0004014">
    <property type="term" value="F:adenosylmethionine decarboxylase activity"/>
    <property type="evidence" value="ECO:0007669"/>
    <property type="project" value="UniProtKB-EC"/>
</dbReference>
<evidence type="ECO:0000256" key="3">
    <source>
        <dbReference type="ARBA" id="ARBA00023066"/>
    </source>
</evidence>
<evidence type="ECO:0000256" key="2">
    <source>
        <dbReference type="ARBA" id="ARBA00008466"/>
    </source>
</evidence>
<dbReference type="EMBL" id="GEDC01030090">
    <property type="protein sequence ID" value="JAS07208.1"/>
    <property type="molecule type" value="Transcribed_RNA"/>
</dbReference>
<dbReference type="Pfam" id="PF01536">
    <property type="entry name" value="SAM_decarbox"/>
    <property type="match status" value="1"/>
</dbReference>
<comment type="catalytic activity">
    <reaction evidence="5">
        <text>S-adenosyl-L-methionine + H(+) = S-adenosyl 3-(methylsulfanyl)propylamine + CO2</text>
        <dbReference type="Rhea" id="RHEA:15981"/>
        <dbReference type="ChEBI" id="CHEBI:15378"/>
        <dbReference type="ChEBI" id="CHEBI:16526"/>
        <dbReference type="ChEBI" id="CHEBI:57443"/>
        <dbReference type="ChEBI" id="CHEBI:59789"/>
        <dbReference type="EC" id="4.1.1.50"/>
    </reaction>
</comment>
<dbReference type="SUPFAM" id="SSF56276">
    <property type="entry name" value="S-adenosylmethionine decarboxylase"/>
    <property type="match status" value="1"/>
</dbReference>
<evidence type="ECO:0008006" key="7">
    <source>
        <dbReference type="Google" id="ProtNLM"/>
    </source>
</evidence>
<comment type="similarity">
    <text evidence="2">Belongs to the eukaryotic AdoMetDC family.</text>
</comment>
<dbReference type="InterPro" id="IPR016067">
    <property type="entry name" value="S-AdoMet_deCO2ase_core"/>
</dbReference>
<dbReference type="PANTHER" id="PTHR11570:SF0">
    <property type="entry name" value="S-ADENOSYLMETHIONINE DECARBOXYLASE PROENZYME"/>
    <property type="match status" value="1"/>
</dbReference>
<dbReference type="GO" id="GO:0008295">
    <property type="term" value="P:spermidine biosynthetic process"/>
    <property type="evidence" value="ECO:0007669"/>
    <property type="project" value="UniProtKB-KW"/>
</dbReference>
<proteinExistence type="inferred from homology"/>
<comment type="pathway">
    <text evidence="1">Amine and polyamine biosynthesis; S-adenosylmethioninamine biosynthesis; S-adenosylmethioninamine from S-adenosyl-L-methionine: step 1/1.</text>
</comment>
<dbReference type="Gene3D" id="3.60.90.10">
    <property type="entry name" value="S-adenosylmethionine decarboxylase"/>
    <property type="match status" value="1"/>
</dbReference>
<dbReference type="UniPathway" id="UPA00331">
    <property type="reaction ID" value="UER00451"/>
</dbReference>
<evidence type="ECO:0000256" key="5">
    <source>
        <dbReference type="ARBA" id="ARBA00048112"/>
    </source>
</evidence>
<keyword evidence="3" id="KW-0745">Spermidine biosynthesis</keyword>
<evidence type="ECO:0000256" key="1">
    <source>
        <dbReference type="ARBA" id="ARBA00004911"/>
    </source>
</evidence>
<dbReference type="AlphaFoldDB" id="A0A1B6C136"/>
<organism evidence="6">
    <name type="scientific">Clastoptera arizonana</name>
    <name type="common">Arizona spittle bug</name>
    <dbReference type="NCBI Taxonomy" id="38151"/>
    <lineage>
        <taxon>Eukaryota</taxon>
        <taxon>Metazoa</taxon>
        <taxon>Ecdysozoa</taxon>
        <taxon>Arthropoda</taxon>
        <taxon>Hexapoda</taxon>
        <taxon>Insecta</taxon>
        <taxon>Pterygota</taxon>
        <taxon>Neoptera</taxon>
        <taxon>Paraneoptera</taxon>
        <taxon>Hemiptera</taxon>
        <taxon>Auchenorrhyncha</taxon>
        <taxon>Cercopoidea</taxon>
        <taxon>Clastopteridae</taxon>
        <taxon>Clastoptera</taxon>
    </lineage>
</organism>
<keyword evidence="4" id="KW-0620">Polyamine biosynthesis</keyword>
<accession>A0A1B6C136</accession>